<evidence type="ECO:0000256" key="1">
    <source>
        <dbReference type="ARBA" id="ARBA00023239"/>
    </source>
</evidence>
<dbReference type="InterPro" id="IPR032466">
    <property type="entry name" value="Metal_Hydrolase"/>
</dbReference>
<dbReference type="GO" id="GO:0016787">
    <property type="term" value="F:hydrolase activity"/>
    <property type="evidence" value="ECO:0007669"/>
    <property type="project" value="UniProtKB-KW"/>
</dbReference>
<keyword evidence="3" id="KW-0378">Hydrolase</keyword>
<dbReference type="AlphaFoldDB" id="A0A198ACA3"/>
<organism evidence="3 4">
    <name type="scientific">Paenibacillus oryzisoli</name>
    <dbReference type="NCBI Taxonomy" id="1850517"/>
    <lineage>
        <taxon>Bacteria</taxon>
        <taxon>Bacillati</taxon>
        <taxon>Bacillota</taxon>
        <taxon>Bacilli</taxon>
        <taxon>Bacillales</taxon>
        <taxon>Paenibacillaceae</taxon>
        <taxon>Paenibacillus</taxon>
    </lineage>
</organism>
<dbReference type="Pfam" id="PF04909">
    <property type="entry name" value="Amidohydro_2"/>
    <property type="match status" value="1"/>
</dbReference>
<dbReference type="PANTHER" id="PTHR21240:SF28">
    <property type="entry name" value="ISO-OROTATE DECARBOXYLASE (EUROFUNG)"/>
    <property type="match status" value="1"/>
</dbReference>
<dbReference type="Gene3D" id="3.20.20.140">
    <property type="entry name" value="Metal-dependent hydrolases"/>
    <property type="match status" value="1"/>
</dbReference>
<gene>
    <name evidence="3" type="ORF">A8708_29360</name>
</gene>
<evidence type="ECO:0000313" key="3">
    <source>
        <dbReference type="EMBL" id="OAS18725.1"/>
    </source>
</evidence>
<evidence type="ECO:0000313" key="4">
    <source>
        <dbReference type="Proteomes" id="UP000078454"/>
    </source>
</evidence>
<dbReference type="Proteomes" id="UP000078454">
    <property type="component" value="Unassembled WGS sequence"/>
</dbReference>
<sequence>MNHNDTQHVPTQSMLIDTDVHNGIRDPHDLLPYLDKPWHQQWIGSGTGVGTPYYSPVGVLRKDAIPEEGVSSGSDPIFLVKDHIERYGFDYVILTGQNALEISLNPDIDYGNAVISAYNDYLIDHWLSIDDRYKGAMVINHSDPLYAAKEIMRIGGHPDIVEVIMCSGSTRLYGNRFFHPIYEAAERMGLPVSIHPGTEGRGITGAPTPSGYPSRYMEWHNILPTNYMAHINSMVCEGVFEKFPGVKVVAIEGGIAWLPHLMWRMDKNYKALRDTTPWLSKLPSEYLREHVYLTTQPIEEPEVPAHLVQLIQMCKMEDRILYSSDYPHWDFDHPKMVLSAFPKELRKKVQGGNAAALYGLHKKEILK</sequence>
<dbReference type="SUPFAM" id="SSF51556">
    <property type="entry name" value="Metallo-dependent hydrolases"/>
    <property type="match status" value="1"/>
</dbReference>
<dbReference type="EMBL" id="LYPB01000063">
    <property type="protein sequence ID" value="OAS18725.1"/>
    <property type="molecule type" value="Genomic_DNA"/>
</dbReference>
<dbReference type="RefSeq" id="WP_068664241.1">
    <property type="nucleotide sequence ID" value="NZ_LYPB01000063.1"/>
</dbReference>
<dbReference type="PANTHER" id="PTHR21240">
    <property type="entry name" value="2-AMINO-3-CARBOXYLMUCONATE-6-SEMIALDEHYDE DECARBOXYLASE"/>
    <property type="match status" value="1"/>
</dbReference>
<keyword evidence="4" id="KW-1185">Reference proteome</keyword>
<dbReference type="GO" id="GO:0005737">
    <property type="term" value="C:cytoplasm"/>
    <property type="evidence" value="ECO:0007669"/>
    <property type="project" value="TreeGrafter"/>
</dbReference>
<dbReference type="InterPro" id="IPR006680">
    <property type="entry name" value="Amidohydro-rel"/>
</dbReference>
<accession>A0A198ACA3</accession>
<keyword evidence="1" id="KW-0456">Lyase</keyword>
<protein>
    <submittedName>
        <fullName evidence="3">Amidohydrolase</fullName>
    </submittedName>
</protein>
<name>A0A198ACA3_9BACL</name>
<dbReference type="GO" id="GO:0016831">
    <property type="term" value="F:carboxy-lyase activity"/>
    <property type="evidence" value="ECO:0007669"/>
    <property type="project" value="InterPro"/>
</dbReference>
<proteinExistence type="predicted"/>
<dbReference type="GO" id="GO:0019748">
    <property type="term" value="P:secondary metabolic process"/>
    <property type="evidence" value="ECO:0007669"/>
    <property type="project" value="TreeGrafter"/>
</dbReference>
<dbReference type="InterPro" id="IPR032465">
    <property type="entry name" value="ACMSD"/>
</dbReference>
<dbReference type="STRING" id="1850517.A8708_29360"/>
<comment type="caution">
    <text evidence="3">The sequence shown here is derived from an EMBL/GenBank/DDBJ whole genome shotgun (WGS) entry which is preliminary data.</text>
</comment>
<reference evidence="3 4" key="1">
    <citation type="submission" date="2016-05" db="EMBL/GenBank/DDBJ databases">
        <title>Paenibacillus sp. 1ZS3-15 nov., isolated from the rhizosphere soil.</title>
        <authorList>
            <person name="Zhang X.X."/>
            <person name="Zhang J."/>
        </authorList>
    </citation>
    <scope>NUCLEOTIDE SEQUENCE [LARGE SCALE GENOMIC DNA]</scope>
    <source>
        <strain evidence="3 4">1ZS3-15</strain>
    </source>
</reference>
<evidence type="ECO:0000259" key="2">
    <source>
        <dbReference type="Pfam" id="PF04909"/>
    </source>
</evidence>
<feature type="domain" description="Amidohydrolase-related" evidence="2">
    <location>
        <begin position="113"/>
        <end position="360"/>
    </location>
</feature>